<evidence type="ECO:0000256" key="8">
    <source>
        <dbReference type="ARBA" id="ARBA00023012"/>
    </source>
</evidence>
<keyword evidence="6" id="KW-0418">Kinase</keyword>
<keyword evidence="10" id="KW-0472">Membrane</keyword>
<protein>
    <recommendedName>
        <fullName evidence="2">histidine kinase</fullName>
        <ecNumber evidence="2">2.7.13.3</ecNumber>
    </recommendedName>
</protein>
<keyword evidence="3" id="KW-0597">Phosphoprotein</keyword>
<dbReference type="Proteomes" id="UP000593802">
    <property type="component" value="Chromosome"/>
</dbReference>
<dbReference type="EC" id="2.7.13.3" evidence="2"/>
<dbReference type="Pfam" id="PF07730">
    <property type="entry name" value="HisKA_3"/>
    <property type="match status" value="1"/>
</dbReference>
<organism evidence="12 13">
    <name type="scientific">Effusibacillus dendaii</name>
    <dbReference type="NCBI Taxonomy" id="2743772"/>
    <lineage>
        <taxon>Bacteria</taxon>
        <taxon>Bacillati</taxon>
        <taxon>Bacillota</taxon>
        <taxon>Bacilli</taxon>
        <taxon>Bacillales</taxon>
        <taxon>Alicyclobacillaceae</taxon>
        <taxon>Effusibacillus</taxon>
    </lineage>
</organism>
<keyword evidence="10" id="KW-0812">Transmembrane</keyword>
<accession>A0A7I8DDJ4</accession>
<feature type="coiled-coil region" evidence="9">
    <location>
        <begin position="54"/>
        <end position="81"/>
    </location>
</feature>
<dbReference type="InterPro" id="IPR011712">
    <property type="entry name" value="Sig_transdc_His_kin_sub3_dim/P"/>
</dbReference>
<evidence type="ECO:0000256" key="7">
    <source>
        <dbReference type="ARBA" id="ARBA00022840"/>
    </source>
</evidence>
<dbReference type="GO" id="GO:0016020">
    <property type="term" value="C:membrane"/>
    <property type="evidence" value="ECO:0007669"/>
    <property type="project" value="InterPro"/>
</dbReference>
<dbReference type="InterPro" id="IPR050482">
    <property type="entry name" value="Sensor_HK_TwoCompSys"/>
</dbReference>
<feature type="domain" description="Signal transduction histidine kinase subgroup 3 dimerisation and phosphoacceptor" evidence="11">
    <location>
        <begin position="80"/>
        <end position="142"/>
    </location>
</feature>
<feature type="transmembrane region" description="Helical" evidence="10">
    <location>
        <begin position="7"/>
        <end position="28"/>
    </location>
</feature>
<proteinExistence type="predicted"/>
<evidence type="ECO:0000256" key="10">
    <source>
        <dbReference type="SAM" id="Phobius"/>
    </source>
</evidence>
<dbReference type="SUPFAM" id="SSF55874">
    <property type="entry name" value="ATPase domain of HSP90 chaperone/DNA topoisomerase II/histidine kinase"/>
    <property type="match status" value="1"/>
</dbReference>
<evidence type="ECO:0000256" key="6">
    <source>
        <dbReference type="ARBA" id="ARBA00022777"/>
    </source>
</evidence>
<dbReference type="EMBL" id="AP023366">
    <property type="protein sequence ID" value="BCJ88194.1"/>
    <property type="molecule type" value="Genomic_DNA"/>
</dbReference>
<evidence type="ECO:0000259" key="11">
    <source>
        <dbReference type="Pfam" id="PF07730"/>
    </source>
</evidence>
<evidence type="ECO:0000256" key="1">
    <source>
        <dbReference type="ARBA" id="ARBA00000085"/>
    </source>
</evidence>
<evidence type="ECO:0000256" key="5">
    <source>
        <dbReference type="ARBA" id="ARBA00022741"/>
    </source>
</evidence>
<keyword evidence="10" id="KW-1133">Transmembrane helix</keyword>
<name>A0A7I8DDJ4_9BACL</name>
<dbReference type="AlphaFoldDB" id="A0A7I8DDJ4"/>
<dbReference type="GO" id="GO:0000155">
    <property type="term" value="F:phosphorelay sensor kinase activity"/>
    <property type="evidence" value="ECO:0007669"/>
    <property type="project" value="InterPro"/>
</dbReference>
<dbReference type="PANTHER" id="PTHR24421">
    <property type="entry name" value="NITRATE/NITRITE SENSOR PROTEIN NARX-RELATED"/>
    <property type="match status" value="1"/>
</dbReference>
<keyword evidence="5" id="KW-0547">Nucleotide-binding</keyword>
<dbReference type="Gene3D" id="3.30.565.10">
    <property type="entry name" value="Histidine kinase-like ATPase, C-terminal domain"/>
    <property type="match status" value="1"/>
</dbReference>
<dbReference type="CDD" id="cd16917">
    <property type="entry name" value="HATPase_UhpB-NarQ-NarX-like"/>
    <property type="match status" value="1"/>
</dbReference>
<evidence type="ECO:0000313" key="13">
    <source>
        <dbReference type="Proteomes" id="UP000593802"/>
    </source>
</evidence>
<dbReference type="GO" id="GO:0046983">
    <property type="term" value="F:protein dimerization activity"/>
    <property type="evidence" value="ECO:0007669"/>
    <property type="project" value="InterPro"/>
</dbReference>
<sequence length="266" mass="31137">MTYRQTKWLIILVPMLTIELWEFIRHAYLYPYMSMRMGNWLSAIIVLAVTLMLTVGLFKRMENLQEELNRERAEKAILVERERIARELHDGIAQSLFLVSVKLHKLEESSLAESEPFQSLKKTIRRVYDDVRQAIANLRVPPLTDSAQWSHSIQSLIQNFENDTSLSVSLDWDFERDMLTPKEKVEMTACLREALMNIRKHANASRVWIRFSNDGLGWRLLVEDDGGGISEDPFANPSCYGLRMMRERADEPIAKLQKSYLYRKIR</sequence>
<keyword evidence="8" id="KW-0902">Two-component regulatory system</keyword>
<comment type="catalytic activity">
    <reaction evidence="1">
        <text>ATP + protein L-histidine = ADP + protein N-phospho-L-histidine.</text>
        <dbReference type="EC" id="2.7.13.3"/>
    </reaction>
</comment>
<keyword evidence="13" id="KW-1185">Reference proteome</keyword>
<dbReference type="KEGG" id="eff:skT53_31790"/>
<evidence type="ECO:0000256" key="2">
    <source>
        <dbReference type="ARBA" id="ARBA00012438"/>
    </source>
</evidence>
<dbReference type="InterPro" id="IPR036890">
    <property type="entry name" value="HATPase_C_sf"/>
</dbReference>
<dbReference type="RefSeq" id="WP_200758842.1">
    <property type="nucleotide sequence ID" value="NZ_AP023366.1"/>
</dbReference>
<evidence type="ECO:0000256" key="4">
    <source>
        <dbReference type="ARBA" id="ARBA00022679"/>
    </source>
</evidence>
<dbReference type="PANTHER" id="PTHR24421:SF10">
    <property type="entry name" value="NITRATE_NITRITE SENSOR PROTEIN NARQ"/>
    <property type="match status" value="1"/>
</dbReference>
<evidence type="ECO:0000313" key="12">
    <source>
        <dbReference type="EMBL" id="BCJ88194.1"/>
    </source>
</evidence>
<gene>
    <name evidence="12" type="ORF">skT53_31790</name>
</gene>
<dbReference type="Gene3D" id="1.20.5.1930">
    <property type="match status" value="1"/>
</dbReference>
<dbReference type="GO" id="GO:0005524">
    <property type="term" value="F:ATP binding"/>
    <property type="evidence" value="ECO:0007669"/>
    <property type="project" value="UniProtKB-KW"/>
</dbReference>
<keyword evidence="4" id="KW-0808">Transferase</keyword>
<keyword evidence="9" id="KW-0175">Coiled coil</keyword>
<keyword evidence="7" id="KW-0067">ATP-binding</keyword>
<evidence type="ECO:0000256" key="9">
    <source>
        <dbReference type="SAM" id="Coils"/>
    </source>
</evidence>
<reference evidence="12 13" key="1">
    <citation type="submission" date="2020-08" db="EMBL/GenBank/DDBJ databases">
        <title>Complete Genome Sequence of Effusibacillus dendaii Strain skT53, Isolated from Farmland soil.</title>
        <authorList>
            <person name="Konishi T."/>
            <person name="Kawasaki H."/>
        </authorList>
    </citation>
    <scope>NUCLEOTIDE SEQUENCE [LARGE SCALE GENOMIC DNA]</scope>
    <source>
        <strain evidence="13">skT53</strain>
    </source>
</reference>
<feature type="transmembrane region" description="Helical" evidence="10">
    <location>
        <begin position="40"/>
        <end position="58"/>
    </location>
</feature>
<evidence type="ECO:0000256" key="3">
    <source>
        <dbReference type="ARBA" id="ARBA00022553"/>
    </source>
</evidence>